<sequence>MSTESTGEASTGKAGINAASIRKAVVGSRAAQVAYGCAVTGRLGVERWALARRMLEWAPSARRGRILAYHSIGTPSWGVNDVRPREFERHLQLAADDGWSFATPAEVMAEPEKQLLALTFDDGVTSVLTNAAPVLRHHGIPATMFVVSGWADGKHPEQYRHVLDWRGVRALQDYGISLASHSATHPDFGRIGAAEARAELEVSRERMEQVLGQPVEEFAIPFGQSRNWSDAARAAAADVGYKIVYAQSVDTRPAGTVPRTFITRLDSPRLFRAALAGCYDNWEEWY</sequence>
<feature type="domain" description="NodB homology" evidence="3">
    <location>
        <begin position="114"/>
        <end position="286"/>
    </location>
</feature>
<evidence type="ECO:0000256" key="2">
    <source>
        <dbReference type="ARBA" id="ARBA00022729"/>
    </source>
</evidence>
<proteinExistence type="predicted"/>
<dbReference type="PANTHER" id="PTHR34216">
    <property type="match status" value="1"/>
</dbReference>
<evidence type="ECO:0000313" key="4">
    <source>
        <dbReference type="EMBL" id="NMH75533.1"/>
    </source>
</evidence>
<dbReference type="InterPro" id="IPR011330">
    <property type="entry name" value="Glyco_hydro/deAcase_b/a-brl"/>
</dbReference>
<name>A0ABX1R8I8_9PSEU</name>
<dbReference type="Gene3D" id="3.20.20.370">
    <property type="entry name" value="Glycoside hydrolase/deacetylase"/>
    <property type="match status" value="1"/>
</dbReference>
<comment type="caution">
    <text evidence="4">The sequence shown here is derived from an EMBL/GenBank/DDBJ whole genome shotgun (WGS) entry which is preliminary data.</text>
</comment>
<keyword evidence="2" id="KW-0732">Signal</keyword>
<evidence type="ECO:0000259" key="3">
    <source>
        <dbReference type="PROSITE" id="PS51677"/>
    </source>
</evidence>
<evidence type="ECO:0000313" key="5">
    <source>
        <dbReference type="Proteomes" id="UP001296706"/>
    </source>
</evidence>
<protein>
    <submittedName>
        <fullName evidence="4">Polysaccharide deacetylase family protein</fullName>
    </submittedName>
</protein>
<accession>A0ABX1R8I8</accession>
<dbReference type="Proteomes" id="UP001296706">
    <property type="component" value="Unassembled WGS sequence"/>
</dbReference>
<organism evidence="4 5">
    <name type="scientific">Pseudonocardia xinjiangensis</name>
    <dbReference type="NCBI Taxonomy" id="75289"/>
    <lineage>
        <taxon>Bacteria</taxon>
        <taxon>Bacillati</taxon>
        <taxon>Actinomycetota</taxon>
        <taxon>Actinomycetes</taxon>
        <taxon>Pseudonocardiales</taxon>
        <taxon>Pseudonocardiaceae</taxon>
        <taxon>Pseudonocardia</taxon>
    </lineage>
</organism>
<reference evidence="4 5" key="1">
    <citation type="submission" date="2020-04" db="EMBL/GenBank/DDBJ databases">
        <authorList>
            <person name="Klaysubun C."/>
            <person name="Duangmal K."/>
            <person name="Lipun K."/>
        </authorList>
    </citation>
    <scope>NUCLEOTIDE SEQUENCE [LARGE SCALE GENOMIC DNA]</scope>
    <source>
        <strain evidence="4 5">JCM 11839</strain>
    </source>
</reference>
<dbReference type="InterPro" id="IPR002509">
    <property type="entry name" value="NODB_dom"/>
</dbReference>
<dbReference type="PROSITE" id="PS51677">
    <property type="entry name" value="NODB"/>
    <property type="match status" value="1"/>
</dbReference>
<dbReference type="RefSeq" id="WP_169393615.1">
    <property type="nucleotide sequence ID" value="NZ_BAAAJH010000016.1"/>
</dbReference>
<evidence type="ECO:0000256" key="1">
    <source>
        <dbReference type="ARBA" id="ARBA00004613"/>
    </source>
</evidence>
<keyword evidence="5" id="KW-1185">Reference proteome</keyword>
<dbReference type="PANTHER" id="PTHR34216:SF3">
    <property type="entry name" value="POLY-BETA-1,6-N-ACETYL-D-GLUCOSAMINE N-DEACETYLASE"/>
    <property type="match status" value="1"/>
</dbReference>
<dbReference type="EMBL" id="JAAXKY010000001">
    <property type="protein sequence ID" value="NMH75533.1"/>
    <property type="molecule type" value="Genomic_DNA"/>
</dbReference>
<gene>
    <name evidence="4" type="ORF">HF577_00075</name>
</gene>
<dbReference type="CDD" id="cd10918">
    <property type="entry name" value="CE4_NodB_like_5s_6s"/>
    <property type="match status" value="1"/>
</dbReference>
<comment type="subcellular location">
    <subcellularLocation>
        <location evidence="1">Secreted</location>
    </subcellularLocation>
</comment>
<dbReference type="Pfam" id="PF01522">
    <property type="entry name" value="Polysacc_deac_1"/>
    <property type="match status" value="1"/>
</dbReference>
<dbReference type="SUPFAM" id="SSF88713">
    <property type="entry name" value="Glycoside hydrolase/deacetylase"/>
    <property type="match status" value="1"/>
</dbReference>
<dbReference type="InterPro" id="IPR051398">
    <property type="entry name" value="Polysacch_Deacetylase"/>
</dbReference>